<accession>A0ABY8TWX6</accession>
<reference evidence="2 3" key="1">
    <citation type="submission" date="2023-05" db="EMBL/GenBank/DDBJ databases">
        <title>A 100% complete, gapless, phased diploid assembly of the Scenedesmus obliquus UTEX 3031 genome.</title>
        <authorList>
            <person name="Biondi T.C."/>
            <person name="Hanschen E.R."/>
            <person name="Kwon T."/>
            <person name="Eng W."/>
            <person name="Kruse C.P.S."/>
            <person name="Koehler S.I."/>
            <person name="Kunde Y."/>
            <person name="Gleasner C.D."/>
            <person name="You Mak K.T."/>
            <person name="Polle J."/>
            <person name="Hovde B.T."/>
            <person name="Starkenburg S.R."/>
        </authorList>
    </citation>
    <scope>NUCLEOTIDE SEQUENCE [LARGE SCALE GENOMIC DNA]</scope>
    <source>
        <strain evidence="2 3">DOE0152z</strain>
    </source>
</reference>
<dbReference type="PANTHER" id="PTHR10026">
    <property type="entry name" value="CYCLIN"/>
    <property type="match status" value="1"/>
</dbReference>
<proteinExistence type="predicted"/>
<name>A0ABY8TWX6_TETOB</name>
<dbReference type="Gene3D" id="1.10.472.10">
    <property type="entry name" value="Cyclin-like"/>
    <property type="match status" value="1"/>
</dbReference>
<protein>
    <recommendedName>
        <fullName evidence="4">Cyclin-like domain-containing protein</fullName>
    </recommendedName>
</protein>
<dbReference type="EMBL" id="CP126211">
    <property type="protein sequence ID" value="WIA13634.1"/>
    <property type="molecule type" value="Genomic_DNA"/>
</dbReference>
<dbReference type="InterPro" id="IPR036915">
    <property type="entry name" value="Cyclin-like_sf"/>
</dbReference>
<dbReference type="InterPro" id="IPR043198">
    <property type="entry name" value="Cyclin/Ssn8"/>
</dbReference>
<keyword evidence="3" id="KW-1185">Reference proteome</keyword>
<feature type="compositionally biased region" description="Low complexity" evidence="1">
    <location>
        <begin position="136"/>
        <end position="166"/>
    </location>
</feature>
<evidence type="ECO:0008006" key="4">
    <source>
        <dbReference type="Google" id="ProtNLM"/>
    </source>
</evidence>
<evidence type="ECO:0000313" key="2">
    <source>
        <dbReference type="EMBL" id="WIA13634.1"/>
    </source>
</evidence>
<evidence type="ECO:0000313" key="3">
    <source>
        <dbReference type="Proteomes" id="UP001244341"/>
    </source>
</evidence>
<dbReference type="SUPFAM" id="SSF47954">
    <property type="entry name" value="Cyclin-like"/>
    <property type="match status" value="1"/>
</dbReference>
<organism evidence="2 3">
    <name type="scientific">Tetradesmus obliquus</name>
    <name type="common">Green alga</name>
    <name type="synonym">Acutodesmus obliquus</name>
    <dbReference type="NCBI Taxonomy" id="3088"/>
    <lineage>
        <taxon>Eukaryota</taxon>
        <taxon>Viridiplantae</taxon>
        <taxon>Chlorophyta</taxon>
        <taxon>core chlorophytes</taxon>
        <taxon>Chlorophyceae</taxon>
        <taxon>CS clade</taxon>
        <taxon>Sphaeropleales</taxon>
        <taxon>Scenedesmaceae</taxon>
        <taxon>Tetradesmus</taxon>
    </lineage>
</organism>
<dbReference type="Proteomes" id="UP001244341">
    <property type="component" value="Chromosome 4b"/>
</dbReference>
<feature type="region of interest" description="Disordered" evidence="1">
    <location>
        <begin position="136"/>
        <end position="171"/>
    </location>
</feature>
<sequence length="233" mass="25034">MSSVIVSSYLPDCQLLKALARVLDLPAVATTTAFTYLHRIRCSEHLCNLSSQELVTACIYVAAKAEEVNVSANHLINSARLLSQRSQQQLLQALAPLDLQPTLPAETDQRHAAALAGAEQQPAAAAASAGDAAQQHVAAPVAAAERQAGVQQQQQQQQQESQQLPQPEADAPTLVTGDAYYAAKDRLFIAEQVVLRLIELQEPCLLVEEAIKRMIGAGGAPRHVLSPLLPEHY</sequence>
<gene>
    <name evidence="2" type="ORF">OEZ85_007197</name>
</gene>
<evidence type="ECO:0000256" key="1">
    <source>
        <dbReference type="SAM" id="MobiDB-lite"/>
    </source>
</evidence>